<dbReference type="EMBL" id="FXUG01000001">
    <property type="protein sequence ID" value="SMP44254.1"/>
    <property type="molecule type" value="Genomic_DNA"/>
</dbReference>
<organism evidence="4 5">
    <name type="scientific">Neorhodopirellula lusitana</name>
    <dbReference type="NCBI Taxonomy" id="445327"/>
    <lineage>
        <taxon>Bacteria</taxon>
        <taxon>Pseudomonadati</taxon>
        <taxon>Planctomycetota</taxon>
        <taxon>Planctomycetia</taxon>
        <taxon>Pirellulales</taxon>
        <taxon>Pirellulaceae</taxon>
        <taxon>Neorhodopirellula</taxon>
    </lineage>
</organism>
<keyword evidence="2" id="KW-0732">Signal</keyword>
<feature type="domain" description="NodB homology" evidence="3">
    <location>
        <begin position="89"/>
        <end position="302"/>
    </location>
</feature>
<name>A0ABY1PRX4_9BACT</name>
<reference evidence="4 5" key="1">
    <citation type="submission" date="2017-05" db="EMBL/GenBank/DDBJ databases">
        <authorList>
            <person name="Varghese N."/>
            <person name="Submissions S."/>
        </authorList>
    </citation>
    <scope>NUCLEOTIDE SEQUENCE [LARGE SCALE GENOMIC DNA]</scope>
    <source>
        <strain evidence="4 5">DSM 25457</strain>
    </source>
</reference>
<accession>A0ABY1PRX4</accession>
<evidence type="ECO:0000256" key="1">
    <source>
        <dbReference type="ARBA" id="ARBA00004613"/>
    </source>
</evidence>
<dbReference type="RefSeq" id="WP_283431240.1">
    <property type="nucleotide sequence ID" value="NZ_FXUG01000001.1"/>
</dbReference>
<dbReference type="Pfam" id="PF01522">
    <property type="entry name" value="Polysacc_deac_1"/>
    <property type="match status" value="1"/>
</dbReference>
<evidence type="ECO:0000313" key="5">
    <source>
        <dbReference type="Proteomes" id="UP001158067"/>
    </source>
</evidence>
<evidence type="ECO:0000256" key="2">
    <source>
        <dbReference type="ARBA" id="ARBA00022729"/>
    </source>
</evidence>
<sequence length="302" mass="34082">MNPIRSLALNARYLAQRASRQNRLNELASQNQAPISVLFYHRVADQFPNPWTISTDKFQQHIEYCEENFEMISLAEVQNRLESGCSPRPAVSITFDDGYAENSEFALPYLIEKRIPCTYFVTTEHIRRNLPFHHDVQFGRLLDVNTPAHLKDAIAGGIEIGIHTANHIDFSQVTDIKTLQTEIVDAKADLEDMIDHSVSYFAVPFGMPQQMRPAVFETARQCGIRGVCSAFGAYNQVGNDAFHIRRIHGDPQFARLRNWLSYDERKCLSEPALPLDDILTPAPSAVFAPVSFPSFSSQAIPT</sequence>
<dbReference type="InterPro" id="IPR002509">
    <property type="entry name" value="NODB_dom"/>
</dbReference>
<evidence type="ECO:0000313" key="4">
    <source>
        <dbReference type="EMBL" id="SMP44254.1"/>
    </source>
</evidence>
<dbReference type="InterPro" id="IPR051398">
    <property type="entry name" value="Polysacch_Deacetylase"/>
</dbReference>
<comment type="caution">
    <text evidence="4">The sequence shown here is derived from an EMBL/GenBank/DDBJ whole genome shotgun (WGS) entry which is preliminary data.</text>
</comment>
<dbReference type="PANTHER" id="PTHR34216">
    <property type="match status" value="1"/>
</dbReference>
<gene>
    <name evidence="4" type="ORF">SAMN06265222_1011101</name>
</gene>
<proteinExistence type="predicted"/>
<protein>
    <submittedName>
        <fullName evidence="4">Peptidoglycan/xylan/chitin deacetylase, PgdA/CDA1 family</fullName>
    </submittedName>
</protein>
<dbReference type="PROSITE" id="PS51677">
    <property type="entry name" value="NODB"/>
    <property type="match status" value="1"/>
</dbReference>
<dbReference type="CDD" id="cd10918">
    <property type="entry name" value="CE4_NodB_like_5s_6s"/>
    <property type="match status" value="1"/>
</dbReference>
<evidence type="ECO:0000259" key="3">
    <source>
        <dbReference type="PROSITE" id="PS51677"/>
    </source>
</evidence>
<comment type="subcellular location">
    <subcellularLocation>
        <location evidence="1">Secreted</location>
    </subcellularLocation>
</comment>
<dbReference type="InterPro" id="IPR011330">
    <property type="entry name" value="Glyco_hydro/deAcase_b/a-brl"/>
</dbReference>
<dbReference type="Proteomes" id="UP001158067">
    <property type="component" value="Unassembled WGS sequence"/>
</dbReference>
<keyword evidence="5" id="KW-1185">Reference proteome</keyword>
<dbReference type="PANTHER" id="PTHR34216:SF3">
    <property type="entry name" value="POLY-BETA-1,6-N-ACETYL-D-GLUCOSAMINE N-DEACETYLASE"/>
    <property type="match status" value="1"/>
</dbReference>
<dbReference type="SUPFAM" id="SSF88713">
    <property type="entry name" value="Glycoside hydrolase/deacetylase"/>
    <property type="match status" value="1"/>
</dbReference>
<dbReference type="Gene3D" id="3.20.20.370">
    <property type="entry name" value="Glycoside hydrolase/deacetylase"/>
    <property type="match status" value="1"/>
</dbReference>